<dbReference type="GO" id="GO:1990404">
    <property type="term" value="F:NAD+-protein mono-ADP-ribosyltransferase activity"/>
    <property type="evidence" value="ECO:0007669"/>
    <property type="project" value="TreeGrafter"/>
</dbReference>
<dbReference type="InterPro" id="IPR051712">
    <property type="entry name" value="ARTD-AVP"/>
</dbReference>
<dbReference type="AlphaFoldDB" id="A0A7M5UUF7"/>
<dbReference type="GO" id="GO:0003950">
    <property type="term" value="F:NAD+ poly-ADP-ribosyltransferase activity"/>
    <property type="evidence" value="ECO:0007669"/>
    <property type="project" value="UniProtKB-UniRule"/>
</dbReference>
<feature type="domain" description="PARP catalytic" evidence="2">
    <location>
        <begin position="61"/>
        <end position="284"/>
    </location>
</feature>
<dbReference type="PANTHER" id="PTHR45740">
    <property type="entry name" value="POLY [ADP-RIBOSE] POLYMERASE"/>
    <property type="match status" value="1"/>
</dbReference>
<evidence type="ECO:0000259" key="2">
    <source>
        <dbReference type="PROSITE" id="PS51059"/>
    </source>
</evidence>
<organism evidence="3 4">
    <name type="scientific">Clytia hemisphaerica</name>
    <dbReference type="NCBI Taxonomy" id="252671"/>
    <lineage>
        <taxon>Eukaryota</taxon>
        <taxon>Metazoa</taxon>
        <taxon>Cnidaria</taxon>
        <taxon>Hydrozoa</taxon>
        <taxon>Hydroidolina</taxon>
        <taxon>Leptothecata</taxon>
        <taxon>Obeliida</taxon>
        <taxon>Clytiidae</taxon>
        <taxon>Clytia</taxon>
    </lineage>
</organism>
<accession>A0A7M5UUF7</accession>
<protein>
    <recommendedName>
        <fullName evidence="1">Poly [ADP-ribose] polymerase</fullName>
        <shortName evidence="1">PARP</shortName>
        <ecNumber evidence="1">2.4.2.-</ecNumber>
    </recommendedName>
</protein>
<dbReference type="GO" id="GO:0005634">
    <property type="term" value="C:nucleus"/>
    <property type="evidence" value="ECO:0007669"/>
    <property type="project" value="TreeGrafter"/>
</dbReference>
<dbReference type="OrthoDB" id="6021986at2759"/>
<dbReference type="SUPFAM" id="SSF56399">
    <property type="entry name" value="ADP-ribosylation"/>
    <property type="match status" value="2"/>
</dbReference>
<dbReference type="EC" id="2.4.2.-" evidence="1"/>
<keyword evidence="1" id="KW-0520">NAD</keyword>
<reference evidence="3" key="1">
    <citation type="submission" date="2021-01" db="UniProtKB">
        <authorList>
            <consortium name="EnsemblMetazoa"/>
        </authorList>
    </citation>
    <scope>IDENTIFICATION</scope>
</reference>
<dbReference type="Proteomes" id="UP000594262">
    <property type="component" value="Unplaced"/>
</dbReference>
<evidence type="ECO:0000313" key="3">
    <source>
        <dbReference type="EnsemblMetazoa" id="CLYHEMP004677.1"/>
    </source>
</evidence>
<dbReference type="PROSITE" id="PS51059">
    <property type="entry name" value="PARP_CATALYTIC"/>
    <property type="match status" value="1"/>
</dbReference>
<dbReference type="Gene3D" id="3.90.228.10">
    <property type="match status" value="2"/>
</dbReference>
<name>A0A7M5UUF7_9CNID</name>
<keyword evidence="1" id="KW-0808">Transferase</keyword>
<dbReference type="Pfam" id="PF00644">
    <property type="entry name" value="PARP"/>
    <property type="match status" value="2"/>
</dbReference>
<evidence type="ECO:0000313" key="4">
    <source>
        <dbReference type="Proteomes" id="UP000594262"/>
    </source>
</evidence>
<evidence type="ECO:0000256" key="1">
    <source>
        <dbReference type="RuleBase" id="RU362114"/>
    </source>
</evidence>
<dbReference type="InterPro" id="IPR012317">
    <property type="entry name" value="Poly(ADP-ribose)pol_cat_dom"/>
</dbReference>
<dbReference type="PANTHER" id="PTHR45740:SF2">
    <property type="entry name" value="POLY [ADP-RIBOSE] POLYMERASE"/>
    <property type="match status" value="1"/>
</dbReference>
<sequence length="468" mass="54210">KKCHEDGSKLKCKEKCHRKMSCGHICSGGHKCFEHPNKKSCRDCTNIERAERKKRQKAEEEQRKANERNVKEHIKKLENSEDFDKMWCTELTRENPETIEKYLRIQDAVKKAINQGHRLFPKITKIEEVRNLKVHAKFLEKSLHLYENEIKSESKLFFHGVNDTMLESILKDGFTLPDESWSYGAGIYLTSDSTQSRNESQSDQSGKMLYCQVHLGRSWTAKEESPDFNAESLRKLKKDSVFVPRSTKEEGGESLSDQYIVFNPDQVLPNYVISYDLEFQPSFIEVFGPDFATSKKTILPKREFNPDDVLQKHFKFVEARFLNMLNKVRKTNVYEITKIDFYENPALKERFLGKQREFEDKYPNSSEAEPIYGFHGTNKSDVVCEIMNNNFKASTQGKFGAGVYFSEQPDYTFNYGGKNNLILARILPGKTKECNYVAMNSDLCTEGYESHGAFKNDDGTFKEVVIFD</sequence>
<keyword evidence="4" id="KW-1185">Reference proteome</keyword>
<dbReference type="EnsemblMetazoa" id="CLYHEMT004677.1">
    <property type="protein sequence ID" value="CLYHEMP004677.1"/>
    <property type="gene ID" value="CLYHEMG004677"/>
</dbReference>
<proteinExistence type="predicted"/>
<keyword evidence="1" id="KW-0328">Glycosyltransferase</keyword>